<evidence type="ECO:0000256" key="5">
    <source>
        <dbReference type="ARBA" id="ARBA00022573"/>
    </source>
</evidence>
<keyword evidence="8 14" id="KW-0067">ATP-binding</keyword>
<dbReference type="PANTHER" id="PTHR12213">
    <property type="entry name" value="CORRINOID ADENOSYLTRANSFERASE"/>
    <property type="match status" value="1"/>
</dbReference>
<keyword evidence="7 14" id="KW-0547">Nucleotide-binding</keyword>
<keyword evidence="17" id="KW-1185">Reference proteome</keyword>
<evidence type="ECO:0000256" key="4">
    <source>
        <dbReference type="ARBA" id="ARBA00020963"/>
    </source>
</evidence>
<keyword evidence="6 14" id="KW-0808">Transferase</keyword>
<comment type="catalytic activity">
    <reaction evidence="12 14">
        <text>2 cob(II)yrinate a,c diamide + reduced [electron-transfer flavoprotein] + 2 ATP = 2 adenosylcob(III)yrinate a,c-diamide + 2 triphosphate + oxidized [electron-transfer flavoprotein] + 3 H(+)</text>
        <dbReference type="Rhea" id="RHEA:11528"/>
        <dbReference type="Rhea" id="RHEA-COMP:10685"/>
        <dbReference type="Rhea" id="RHEA-COMP:10686"/>
        <dbReference type="ChEBI" id="CHEBI:15378"/>
        <dbReference type="ChEBI" id="CHEBI:18036"/>
        <dbReference type="ChEBI" id="CHEBI:30616"/>
        <dbReference type="ChEBI" id="CHEBI:57692"/>
        <dbReference type="ChEBI" id="CHEBI:58307"/>
        <dbReference type="ChEBI" id="CHEBI:58503"/>
        <dbReference type="ChEBI" id="CHEBI:58537"/>
        <dbReference type="EC" id="2.5.1.17"/>
    </reaction>
</comment>
<dbReference type="GO" id="GO:0005524">
    <property type="term" value="F:ATP binding"/>
    <property type="evidence" value="ECO:0007669"/>
    <property type="project" value="UniProtKB-UniRule"/>
</dbReference>
<evidence type="ECO:0000313" key="17">
    <source>
        <dbReference type="Proteomes" id="UP000565572"/>
    </source>
</evidence>
<dbReference type="EC" id="2.5.1.17" evidence="3 14"/>
<dbReference type="Pfam" id="PF01923">
    <property type="entry name" value="Cob_adeno_trans"/>
    <property type="match status" value="1"/>
</dbReference>
<sequence length="205" mass="21760">MVVLSKIYTKTGDGGRTRLADMTEVSKNDLRVEAYGDVDEANAAIGVALAAGGLPDEVSAVLSTISNEMFDVGADLSNPLRPLAEGAREPLRVTQAYVDRLEAWCDRFGEELAPLRSFILPGGSVAAAELHVARTVTRRAERAGWSAVAAYGTDPAAEDEGEGGVNVLALLYLNRLSDLLFILIRVANGPEGDILWVPGGDRLHG</sequence>
<comment type="catalytic activity">
    <reaction evidence="13 14">
        <text>2 cob(II)alamin + reduced [electron-transfer flavoprotein] + 2 ATP = 2 adenosylcob(III)alamin + 2 triphosphate + oxidized [electron-transfer flavoprotein] + 3 H(+)</text>
        <dbReference type="Rhea" id="RHEA:28671"/>
        <dbReference type="Rhea" id="RHEA-COMP:10685"/>
        <dbReference type="Rhea" id="RHEA-COMP:10686"/>
        <dbReference type="ChEBI" id="CHEBI:15378"/>
        <dbReference type="ChEBI" id="CHEBI:16304"/>
        <dbReference type="ChEBI" id="CHEBI:18036"/>
        <dbReference type="ChEBI" id="CHEBI:18408"/>
        <dbReference type="ChEBI" id="CHEBI:30616"/>
        <dbReference type="ChEBI" id="CHEBI:57692"/>
        <dbReference type="ChEBI" id="CHEBI:58307"/>
        <dbReference type="EC" id="2.5.1.17"/>
    </reaction>
</comment>
<evidence type="ECO:0000256" key="6">
    <source>
        <dbReference type="ARBA" id="ARBA00022679"/>
    </source>
</evidence>
<evidence type="ECO:0000256" key="11">
    <source>
        <dbReference type="ARBA" id="ARBA00033354"/>
    </source>
</evidence>
<evidence type="ECO:0000256" key="13">
    <source>
        <dbReference type="ARBA" id="ARBA00048692"/>
    </source>
</evidence>
<evidence type="ECO:0000256" key="7">
    <source>
        <dbReference type="ARBA" id="ARBA00022741"/>
    </source>
</evidence>
<dbReference type="GO" id="GO:0008817">
    <property type="term" value="F:corrinoid adenosyltransferase activity"/>
    <property type="evidence" value="ECO:0007669"/>
    <property type="project" value="UniProtKB-UniRule"/>
</dbReference>
<evidence type="ECO:0000256" key="8">
    <source>
        <dbReference type="ARBA" id="ARBA00022840"/>
    </source>
</evidence>
<dbReference type="PANTHER" id="PTHR12213:SF0">
    <property type="entry name" value="CORRINOID ADENOSYLTRANSFERASE MMAB"/>
    <property type="match status" value="1"/>
</dbReference>
<evidence type="ECO:0000256" key="1">
    <source>
        <dbReference type="ARBA" id="ARBA00005121"/>
    </source>
</evidence>
<dbReference type="Gene3D" id="1.20.1200.10">
    <property type="entry name" value="Cobalamin adenosyltransferase-like"/>
    <property type="match status" value="1"/>
</dbReference>
<evidence type="ECO:0000256" key="2">
    <source>
        <dbReference type="ARBA" id="ARBA00007487"/>
    </source>
</evidence>
<dbReference type="Proteomes" id="UP000565572">
    <property type="component" value="Unassembled WGS sequence"/>
</dbReference>
<dbReference type="GO" id="GO:0009236">
    <property type="term" value="P:cobalamin biosynthetic process"/>
    <property type="evidence" value="ECO:0007669"/>
    <property type="project" value="UniProtKB-UniRule"/>
</dbReference>
<evidence type="ECO:0000256" key="14">
    <source>
        <dbReference type="RuleBase" id="RU366026"/>
    </source>
</evidence>
<comment type="pathway">
    <text evidence="1 14">Cofactor biosynthesis; adenosylcobalamin biosynthesis; adenosylcobalamin from cob(II)yrinate a,c-diamide: step 2/7.</text>
</comment>
<dbReference type="EMBL" id="JACHZG010000001">
    <property type="protein sequence ID" value="MBB3327429.1"/>
    <property type="molecule type" value="Genomic_DNA"/>
</dbReference>
<dbReference type="InterPro" id="IPR036451">
    <property type="entry name" value="CblAdoTrfase-like_sf"/>
</dbReference>
<gene>
    <name evidence="16" type="ORF">FHX39_002373</name>
</gene>
<accession>A0A7W5JW52</accession>
<dbReference type="SUPFAM" id="SSF89028">
    <property type="entry name" value="Cobalamin adenosyltransferase-like"/>
    <property type="match status" value="1"/>
</dbReference>
<dbReference type="NCBIfam" id="TIGR00636">
    <property type="entry name" value="PduO_Nterm"/>
    <property type="match status" value="1"/>
</dbReference>
<comment type="caution">
    <text evidence="16">The sequence shown here is derived from an EMBL/GenBank/DDBJ whole genome shotgun (WGS) entry which is preliminary data.</text>
</comment>
<comment type="similarity">
    <text evidence="2 14">Belongs to the Cob(I)alamin adenosyltransferase family.</text>
</comment>
<protein>
    <recommendedName>
        <fullName evidence="4 14">Corrinoid adenosyltransferase</fullName>
        <ecNumber evidence="3 14">2.5.1.17</ecNumber>
    </recommendedName>
    <alternativeName>
        <fullName evidence="9 14">Cob(II)alamin adenosyltransferase</fullName>
    </alternativeName>
    <alternativeName>
        <fullName evidence="11 14">Cob(II)yrinic acid a,c-diamide adenosyltransferase</fullName>
    </alternativeName>
    <alternativeName>
        <fullName evidence="10 14">Cobinamide/cobalamin adenosyltransferase</fullName>
    </alternativeName>
</protein>
<dbReference type="InterPro" id="IPR029499">
    <property type="entry name" value="PduO-typ"/>
</dbReference>
<dbReference type="InterPro" id="IPR016030">
    <property type="entry name" value="CblAdoTrfase-like"/>
</dbReference>
<reference evidence="16 17" key="1">
    <citation type="submission" date="2020-08" db="EMBL/GenBank/DDBJ databases">
        <title>Sequencing the genomes of 1000 actinobacteria strains.</title>
        <authorList>
            <person name="Klenk H.-P."/>
        </authorList>
    </citation>
    <scope>NUCLEOTIDE SEQUENCE [LARGE SCALE GENOMIC DNA]</scope>
    <source>
        <strain evidence="16 17">DSM 11053</strain>
    </source>
</reference>
<keyword evidence="5 14" id="KW-0169">Cobalamin biosynthesis</keyword>
<proteinExistence type="inferred from homology"/>
<evidence type="ECO:0000256" key="9">
    <source>
        <dbReference type="ARBA" id="ARBA00031529"/>
    </source>
</evidence>
<dbReference type="UniPathway" id="UPA00148">
    <property type="reaction ID" value="UER00233"/>
</dbReference>
<organism evidence="16 17">
    <name type="scientific">Microlunatus antarcticus</name>
    <dbReference type="NCBI Taxonomy" id="53388"/>
    <lineage>
        <taxon>Bacteria</taxon>
        <taxon>Bacillati</taxon>
        <taxon>Actinomycetota</taxon>
        <taxon>Actinomycetes</taxon>
        <taxon>Propionibacteriales</taxon>
        <taxon>Propionibacteriaceae</taxon>
        <taxon>Microlunatus</taxon>
    </lineage>
</organism>
<feature type="domain" description="Cobalamin adenosyltransferase-like" evidence="15">
    <location>
        <begin position="7"/>
        <end position="187"/>
    </location>
</feature>
<dbReference type="RefSeq" id="WP_183338649.1">
    <property type="nucleotide sequence ID" value="NZ_JACHZG010000001.1"/>
</dbReference>
<evidence type="ECO:0000313" key="16">
    <source>
        <dbReference type="EMBL" id="MBB3327429.1"/>
    </source>
</evidence>
<evidence type="ECO:0000256" key="10">
    <source>
        <dbReference type="ARBA" id="ARBA00033334"/>
    </source>
</evidence>
<dbReference type="AlphaFoldDB" id="A0A7W5JW52"/>
<evidence type="ECO:0000256" key="3">
    <source>
        <dbReference type="ARBA" id="ARBA00012454"/>
    </source>
</evidence>
<evidence type="ECO:0000259" key="15">
    <source>
        <dbReference type="Pfam" id="PF01923"/>
    </source>
</evidence>
<evidence type="ECO:0000256" key="12">
    <source>
        <dbReference type="ARBA" id="ARBA00048555"/>
    </source>
</evidence>
<name>A0A7W5JW52_9ACTN</name>